<feature type="transmembrane region" description="Helical" evidence="11">
    <location>
        <begin position="66"/>
        <end position="85"/>
    </location>
</feature>
<evidence type="ECO:0000256" key="2">
    <source>
        <dbReference type="ARBA" id="ARBA00010992"/>
    </source>
</evidence>
<evidence type="ECO:0000256" key="1">
    <source>
        <dbReference type="ARBA" id="ARBA00004141"/>
    </source>
</evidence>
<feature type="transmembrane region" description="Helical" evidence="11">
    <location>
        <begin position="120"/>
        <end position="140"/>
    </location>
</feature>
<keyword evidence="14" id="KW-1185">Reference proteome</keyword>
<feature type="transmembrane region" description="Helical" evidence="11">
    <location>
        <begin position="152"/>
        <end position="175"/>
    </location>
</feature>
<evidence type="ECO:0000256" key="7">
    <source>
        <dbReference type="ARBA" id="ARBA00023136"/>
    </source>
</evidence>
<reference evidence="13 14" key="1">
    <citation type="submission" date="2018-11" db="EMBL/GenBank/DDBJ databases">
        <title>Genome sequence of Saitozyma podzolica DSM 27192.</title>
        <authorList>
            <person name="Aliyu H."/>
            <person name="Gorte O."/>
            <person name="Ochsenreither K."/>
        </authorList>
    </citation>
    <scope>NUCLEOTIDE SEQUENCE [LARGE SCALE GENOMIC DNA]</scope>
    <source>
        <strain evidence="13 14">DSM 27192</strain>
    </source>
</reference>
<dbReference type="PANTHER" id="PTHR48022">
    <property type="entry name" value="PLASTIDIC GLUCOSE TRANSPORTER 4"/>
    <property type="match status" value="1"/>
</dbReference>
<proteinExistence type="inferred from homology"/>
<evidence type="ECO:0000259" key="12">
    <source>
        <dbReference type="PROSITE" id="PS50850"/>
    </source>
</evidence>
<dbReference type="InterPro" id="IPR005829">
    <property type="entry name" value="Sugar_transporter_CS"/>
</dbReference>
<evidence type="ECO:0000256" key="4">
    <source>
        <dbReference type="ARBA" id="ARBA00022597"/>
    </source>
</evidence>
<name>A0A427YDS7_9TREE</name>
<keyword evidence="5 11" id="KW-0812">Transmembrane</keyword>
<feature type="transmembrane region" description="Helical" evidence="11">
    <location>
        <begin position="187"/>
        <end position="206"/>
    </location>
</feature>
<feature type="compositionally biased region" description="Basic and acidic residues" evidence="10">
    <location>
        <begin position="544"/>
        <end position="553"/>
    </location>
</feature>
<feature type="region of interest" description="Disordered" evidence="10">
    <location>
        <begin position="510"/>
        <end position="553"/>
    </location>
</feature>
<dbReference type="AlphaFoldDB" id="A0A427YDS7"/>
<sequence>MPLKIHGAPVGAQAIILAVLASMGGFIFGYDTGQISDIVLMPDFLERFGQLQSDGSYAFSNVREGLIVGMLSIGTLLGALVGSYISNWLGRTRAMSIFCAFFSIGVLIQVTAISDWVQIMMGRFIAGWGVGALSAAVPVYQSETAPKEIRGTLVATYQLLITLGILVAYCFSIATRSANTNGANWRIVVALGWIWALILGVGILFMPESPRWLVAKGRYDEAKRSIARVKGCTIESDHVEYTFSEIVTDVKKEEAEGVGTWFECLFGKKGIPKLAYRTYLLMVLQAIQQLTGANYFFYYGATNFVSVGLSDSYVTQIIFGAINFFCTFFGLYVMERFGRRWPLIIGGLWQAAWLFAYASVGVIYDTNSKGTGSFLIAAAALFIFGYASTWAPGIWILTGESFPTRTRQKQASLAVAANWTFNFLLAFFTPFITSAIDYAYGYVFAGCNLFGAIFVFFFLYESSDLSLEQVNKMYGAPGLKPWRSEKWLPEGFSSRSSEMEDAKYTARRFAEHQENAGNAPADTIPARTSDETMHDTGANPALATKEKPVAQQV</sequence>
<gene>
    <name evidence="13" type="primary">HXT1</name>
    <name evidence="13" type="ORF">EHS25_002417</name>
</gene>
<organism evidence="13 14">
    <name type="scientific">Saitozyma podzolica</name>
    <dbReference type="NCBI Taxonomy" id="1890683"/>
    <lineage>
        <taxon>Eukaryota</taxon>
        <taxon>Fungi</taxon>
        <taxon>Dikarya</taxon>
        <taxon>Basidiomycota</taxon>
        <taxon>Agaricomycotina</taxon>
        <taxon>Tremellomycetes</taxon>
        <taxon>Tremellales</taxon>
        <taxon>Trimorphomycetaceae</taxon>
        <taxon>Saitozyma</taxon>
    </lineage>
</organism>
<dbReference type="FunFam" id="1.20.1250.20:FF:000044">
    <property type="entry name" value="Hexose transporter Hxt3p"/>
    <property type="match status" value="1"/>
</dbReference>
<feature type="transmembrane region" description="Helical" evidence="11">
    <location>
        <begin position="376"/>
        <end position="399"/>
    </location>
</feature>
<dbReference type="CDD" id="cd17356">
    <property type="entry name" value="MFS_HXT"/>
    <property type="match status" value="1"/>
</dbReference>
<evidence type="ECO:0000256" key="11">
    <source>
        <dbReference type="SAM" id="Phobius"/>
    </source>
</evidence>
<dbReference type="InterPro" id="IPR020846">
    <property type="entry name" value="MFS_dom"/>
</dbReference>
<dbReference type="InterPro" id="IPR003663">
    <property type="entry name" value="Sugar/inositol_transpt"/>
</dbReference>
<dbReference type="OrthoDB" id="5141738at2759"/>
<dbReference type="Gene3D" id="1.20.1250.20">
    <property type="entry name" value="MFS general substrate transporter like domains"/>
    <property type="match status" value="1"/>
</dbReference>
<evidence type="ECO:0000256" key="10">
    <source>
        <dbReference type="SAM" id="MobiDB-lite"/>
    </source>
</evidence>
<comment type="similarity">
    <text evidence="2 9">Belongs to the major facilitator superfamily. Sugar transporter (TC 2.A.1.1) family.</text>
</comment>
<dbReference type="Pfam" id="PF00083">
    <property type="entry name" value="Sugar_tr"/>
    <property type="match status" value="1"/>
</dbReference>
<feature type="transmembrane region" description="Helical" evidence="11">
    <location>
        <begin position="97"/>
        <end position="114"/>
    </location>
</feature>
<dbReference type="PROSITE" id="PS50850">
    <property type="entry name" value="MFS"/>
    <property type="match status" value="1"/>
</dbReference>
<feature type="domain" description="Major facilitator superfamily (MFS) profile" evidence="12">
    <location>
        <begin position="17"/>
        <end position="463"/>
    </location>
</feature>
<dbReference type="SUPFAM" id="SSF103473">
    <property type="entry name" value="MFS general substrate transporter"/>
    <property type="match status" value="1"/>
</dbReference>
<evidence type="ECO:0000313" key="13">
    <source>
        <dbReference type="EMBL" id="RSH89305.1"/>
    </source>
</evidence>
<feature type="transmembrane region" description="Helical" evidence="11">
    <location>
        <begin position="411"/>
        <end position="433"/>
    </location>
</feature>
<keyword evidence="4" id="KW-0762">Sugar transport</keyword>
<evidence type="ECO:0000256" key="3">
    <source>
        <dbReference type="ARBA" id="ARBA00022448"/>
    </source>
</evidence>
<dbReference type="PROSITE" id="PS00216">
    <property type="entry name" value="SUGAR_TRANSPORT_1"/>
    <property type="match status" value="1"/>
</dbReference>
<dbReference type="GO" id="GO:0005351">
    <property type="term" value="F:carbohydrate:proton symporter activity"/>
    <property type="evidence" value="ECO:0007669"/>
    <property type="project" value="TreeGrafter"/>
</dbReference>
<dbReference type="GO" id="GO:0005886">
    <property type="term" value="C:plasma membrane"/>
    <property type="evidence" value="ECO:0007669"/>
    <property type="project" value="TreeGrafter"/>
</dbReference>
<dbReference type="Proteomes" id="UP000279259">
    <property type="component" value="Unassembled WGS sequence"/>
</dbReference>
<feature type="transmembrane region" description="Helical" evidence="11">
    <location>
        <begin position="278"/>
        <end position="301"/>
    </location>
</feature>
<evidence type="ECO:0000313" key="14">
    <source>
        <dbReference type="Proteomes" id="UP000279259"/>
    </source>
</evidence>
<comment type="subcellular location">
    <subcellularLocation>
        <location evidence="1">Membrane</location>
        <topology evidence="1">Multi-pass membrane protein</topology>
    </subcellularLocation>
</comment>
<dbReference type="InterPro" id="IPR050360">
    <property type="entry name" value="MFS_Sugar_Transporters"/>
</dbReference>
<dbReference type="NCBIfam" id="TIGR00879">
    <property type="entry name" value="SP"/>
    <property type="match status" value="1"/>
</dbReference>
<dbReference type="PRINTS" id="PR00171">
    <property type="entry name" value="SUGRTRNSPORT"/>
</dbReference>
<keyword evidence="7 11" id="KW-0472">Membrane</keyword>
<protein>
    <submittedName>
        <fullName evidence="13">Hexose transporter hxt1</fullName>
    </submittedName>
</protein>
<feature type="transmembrane region" description="Helical" evidence="11">
    <location>
        <begin position="341"/>
        <end position="364"/>
    </location>
</feature>
<evidence type="ECO:0000256" key="8">
    <source>
        <dbReference type="ARBA" id="ARBA00049119"/>
    </source>
</evidence>
<feature type="transmembrane region" description="Helical" evidence="11">
    <location>
        <begin position="313"/>
        <end position="334"/>
    </location>
</feature>
<keyword evidence="3 9" id="KW-0813">Transport</keyword>
<dbReference type="InterPro" id="IPR036259">
    <property type="entry name" value="MFS_trans_sf"/>
</dbReference>
<evidence type="ECO:0000256" key="9">
    <source>
        <dbReference type="RuleBase" id="RU003346"/>
    </source>
</evidence>
<dbReference type="InterPro" id="IPR005828">
    <property type="entry name" value="MFS_sugar_transport-like"/>
</dbReference>
<dbReference type="EMBL" id="RSCD01000014">
    <property type="protein sequence ID" value="RSH89305.1"/>
    <property type="molecule type" value="Genomic_DNA"/>
</dbReference>
<dbReference type="PANTHER" id="PTHR48022:SF75">
    <property type="entry name" value="GALACTOSE TRANSPORTER-RELATED"/>
    <property type="match status" value="1"/>
</dbReference>
<feature type="transmembrane region" description="Helical" evidence="11">
    <location>
        <begin position="12"/>
        <end position="30"/>
    </location>
</feature>
<accession>A0A427YDS7</accession>
<dbReference type="STRING" id="1890683.A0A427YDS7"/>
<comment type="catalytic activity">
    <reaction evidence="8">
        <text>myo-inositol(out) + H(+)(out) = myo-inositol(in) + H(+)(in)</text>
        <dbReference type="Rhea" id="RHEA:60364"/>
        <dbReference type="ChEBI" id="CHEBI:15378"/>
        <dbReference type="ChEBI" id="CHEBI:17268"/>
    </reaction>
</comment>
<feature type="transmembrane region" description="Helical" evidence="11">
    <location>
        <begin position="439"/>
        <end position="460"/>
    </location>
</feature>
<keyword evidence="6 11" id="KW-1133">Transmembrane helix</keyword>
<comment type="caution">
    <text evidence="13">The sequence shown here is derived from an EMBL/GenBank/DDBJ whole genome shotgun (WGS) entry which is preliminary data.</text>
</comment>
<evidence type="ECO:0000256" key="5">
    <source>
        <dbReference type="ARBA" id="ARBA00022692"/>
    </source>
</evidence>
<evidence type="ECO:0000256" key="6">
    <source>
        <dbReference type="ARBA" id="ARBA00022989"/>
    </source>
</evidence>